<keyword evidence="3" id="KW-1185">Reference proteome</keyword>
<evidence type="ECO:0000313" key="2">
    <source>
        <dbReference type="EMBL" id="MFC3914412.1"/>
    </source>
</evidence>
<proteinExistence type="predicted"/>
<dbReference type="PANTHER" id="PTHR38834">
    <property type="entry name" value="PERIPLASMIC SUBSTRATE BINDING PROTEIN FAMILY 3"/>
    <property type="match status" value="1"/>
</dbReference>
<name>A0ABV8CQE0_9GAMM</name>
<dbReference type="InterPro" id="IPR001638">
    <property type="entry name" value="Solute-binding_3/MltF_N"/>
</dbReference>
<dbReference type="SUPFAM" id="SSF53850">
    <property type="entry name" value="Periplasmic binding protein-like II"/>
    <property type="match status" value="1"/>
</dbReference>
<dbReference type="PANTHER" id="PTHR38834:SF3">
    <property type="entry name" value="SOLUTE-BINDING PROTEIN FAMILY 3_N-TERMINAL DOMAIN-CONTAINING PROTEIN"/>
    <property type="match status" value="1"/>
</dbReference>
<dbReference type="EMBL" id="JBHSAF010000014">
    <property type="protein sequence ID" value="MFC3914412.1"/>
    <property type="molecule type" value="Genomic_DNA"/>
</dbReference>
<organism evidence="2 3">
    <name type="scientific">Pseudaeromonas sharmana</name>
    <dbReference type="NCBI Taxonomy" id="328412"/>
    <lineage>
        <taxon>Bacteria</taxon>
        <taxon>Pseudomonadati</taxon>
        <taxon>Pseudomonadota</taxon>
        <taxon>Gammaproteobacteria</taxon>
        <taxon>Aeromonadales</taxon>
        <taxon>Aeromonadaceae</taxon>
        <taxon>Pseudaeromonas</taxon>
    </lineage>
</organism>
<sequence>MMTRRGVVLGVWLLGISLISPARAGLESLQYLSEEYKPFNYTQPSGHPAGLAVELLERIWKRTHTQPQVIRFLPWARAYQRLQLQPGTVLFSTARTRTRDSLFHWACPIARTPIVLLALRSRQLHLDNLQQLATYHVMAVRADVGEQLLHTQTDSWLKLDTTHNLELALKQLRAGRIDVLSFNERVARQVWQEMGEQDAALQTLWSLGEQEFCFAFSPGTSTQLIAQFRQALQQEVSSEGYPQLLERYQLRH</sequence>
<feature type="domain" description="Solute-binding protein family 3/N-terminal" evidence="1">
    <location>
        <begin position="33"/>
        <end position="248"/>
    </location>
</feature>
<evidence type="ECO:0000259" key="1">
    <source>
        <dbReference type="Pfam" id="PF00497"/>
    </source>
</evidence>
<dbReference type="Gene3D" id="3.40.190.10">
    <property type="entry name" value="Periplasmic binding protein-like II"/>
    <property type="match status" value="2"/>
</dbReference>
<reference evidence="3" key="1">
    <citation type="journal article" date="2019" name="Int. J. Syst. Evol. Microbiol.">
        <title>The Global Catalogue of Microorganisms (GCM) 10K type strain sequencing project: providing services to taxonomists for standard genome sequencing and annotation.</title>
        <authorList>
            <consortium name="The Broad Institute Genomics Platform"/>
            <consortium name="The Broad Institute Genome Sequencing Center for Infectious Disease"/>
            <person name="Wu L."/>
            <person name="Ma J."/>
        </authorList>
    </citation>
    <scope>NUCLEOTIDE SEQUENCE [LARGE SCALE GENOMIC DNA]</scope>
    <source>
        <strain evidence="3">CCUG 54939</strain>
    </source>
</reference>
<protein>
    <submittedName>
        <fullName evidence="2">Substrate-binding periplasmic protein</fullName>
    </submittedName>
</protein>
<dbReference type="Proteomes" id="UP001595692">
    <property type="component" value="Unassembled WGS sequence"/>
</dbReference>
<accession>A0ABV8CQE0</accession>
<gene>
    <name evidence="2" type="ORF">ACFOSS_13180</name>
</gene>
<comment type="caution">
    <text evidence="2">The sequence shown here is derived from an EMBL/GenBank/DDBJ whole genome shotgun (WGS) entry which is preliminary data.</text>
</comment>
<evidence type="ECO:0000313" key="3">
    <source>
        <dbReference type="Proteomes" id="UP001595692"/>
    </source>
</evidence>
<dbReference type="Pfam" id="PF00497">
    <property type="entry name" value="SBP_bac_3"/>
    <property type="match status" value="1"/>
</dbReference>